<evidence type="ECO:0000256" key="1">
    <source>
        <dbReference type="SAM" id="Phobius"/>
    </source>
</evidence>
<keyword evidence="1" id="KW-0812">Transmembrane</keyword>
<feature type="transmembrane region" description="Helical" evidence="1">
    <location>
        <begin position="91"/>
        <end position="111"/>
    </location>
</feature>
<keyword evidence="1" id="KW-1133">Transmembrane helix</keyword>
<dbReference type="EMBL" id="PGVE01000037">
    <property type="protein sequence ID" value="PLS05768.1"/>
    <property type="molecule type" value="Genomic_DNA"/>
</dbReference>
<name>A0A2N5HJV1_9BACI</name>
<evidence type="ECO:0000313" key="3">
    <source>
        <dbReference type="EMBL" id="PLS05768.1"/>
    </source>
</evidence>
<evidence type="ECO:0000313" key="4">
    <source>
        <dbReference type="Proteomes" id="UP000234950"/>
    </source>
</evidence>
<dbReference type="Proteomes" id="UP000234950">
    <property type="component" value="Unassembled WGS sequence"/>
</dbReference>
<organism evidence="3 4">
    <name type="scientific">Neobacillus cucumis</name>
    <dbReference type="NCBI Taxonomy" id="1740721"/>
    <lineage>
        <taxon>Bacteria</taxon>
        <taxon>Bacillati</taxon>
        <taxon>Bacillota</taxon>
        <taxon>Bacilli</taxon>
        <taxon>Bacillales</taxon>
        <taxon>Bacillaceae</taxon>
        <taxon>Neobacillus</taxon>
    </lineage>
</organism>
<gene>
    <name evidence="3" type="ORF">CVD27_08650</name>
</gene>
<protein>
    <submittedName>
        <fullName evidence="3">Uncharacterized protein</fullName>
    </submittedName>
</protein>
<dbReference type="OrthoDB" id="2889349at2"/>
<comment type="caution">
    <text evidence="3">The sequence shown here is derived from an EMBL/GenBank/DDBJ whole genome shotgun (WGS) entry which is preliminary data.</text>
</comment>
<feature type="chain" id="PRO_5014794955" evidence="2">
    <location>
        <begin position="23"/>
        <end position="117"/>
    </location>
</feature>
<keyword evidence="2" id="KW-0732">Signal</keyword>
<reference evidence="3 4" key="1">
    <citation type="submission" date="2017-11" db="EMBL/GenBank/DDBJ databases">
        <title>Comparitive Functional Genomics of Dry Heat Resistant strains isolated from the Viking Spacecraft.</title>
        <authorList>
            <person name="Seuylemezian A."/>
            <person name="Cooper K."/>
            <person name="Vaishampayan P."/>
        </authorList>
    </citation>
    <scope>NUCLEOTIDE SEQUENCE [LARGE SCALE GENOMIC DNA]</scope>
    <source>
        <strain evidence="3 4">V32-6</strain>
    </source>
</reference>
<evidence type="ECO:0000256" key="2">
    <source>
        <dbReference type="SAM" id="SignalP"/>
    </source>
</evidence>
<dbReference type="AlphaFoldDB" id="A0A2N5HJV1"/>
<feature type="signal peptide" evidence="2">
    <location>
        <begin position="1"/>
        <end position="22"/>
    </location>
</feature>
<dbReference type="RefSeq" id="WP_101647498.1">
    <property type="nucleotide sequence ID" value="NZ_PGVE01000037.1"/>
</dbReference>
<keyword evidence="4" id="KW-1185">Reference proteome</keyword>
<keyword evidence="1" id="KW-0472">Membrane</keyword>
<proteinExistence type="predicted"/>
<sequence length="117" mass="13398">MFSRIALIALFLFFLSGTNGFAYTHSEKYTPKFDFVQTESIHNNSTLTLVTVSNKNSNIQATDTKHTNNETENAVLLMNKNQSTDPSFKEYVVPAAVCLFLFIGLSFYWLVFRRKKL</sequence>
<accession>A0A2N5HJV1</accession>